<dbReference type="Pfam" id="PF00005">
    <property type="entry name" value="ABC_tran"/>
    <property type="match status" value="2"/>
</dbReference>
<evidence type="ECO:0000313" key="11">
    <source>
        <dbReference type="EMBL" id="KAA5549547.1"/>
    </source>
</evidence>
<accession>A0A5M6DPV1</accession>
<keyword evidence="8" id="KW-1278">Translocase</keyword>
<evidence type="ECO:0000256" key="6">
    <source>
        <dbReference type="ARBA" id="ARBA00022741"/>
    </source>
</evidence>
<dbReference type="InterPro" id="IPR027417">
    <property type="entry name" value="P-loop_NTPase"/>
</dbReference>
<dbReference type="EMBL" id="VWSF01000001">
    <property type="protein sequence ID" value="KAA5549547.1"/>
    <property type="molecule type" value="Genomic_DNA"/>
</dbReference>
<keyword evidence="9" id="KW-0472">Membrane</keyword>
<protein>
    <submittedName>
        <fullName evidence="11">Sugar ABC transporter ATP-binding protein</fullName>
    </submittedName>
</protein>
<dbReference type="PANTHER" id="PTHR43790:SF3">
    <property type="entry name" value="D-ALLOSE IMPORT ATP-BINDING PROTEIN ALSA-RELATED"/>
    <property type="match status" value="1"/>
</dbReference>
<gene>
    <name evidence="11" type="ORF">F0145_02890</name>
</gene>
<dbReference type="InterPro" id="IPR050107">
    <property type="entry name" value="ABC_carbohydrate_import_ATPase"/>
</dbReference>
<dbReference type="Gene3D" id="3.40.50.300">
    <property type="entry name" value="P-loop containing nucleotide triphosphate hydrolases"/>
    <property type="match status" value="2"/>
</dbReference>
<dbReference type="InterPro" id="IPR003593">
    <property type="entry name" value="AAA+_ATPase"/>
</dbReference>
<evidence type="ECO:0000256" key="2">
    <source>
        <dbReference type="ARBA" id="ARBA00022448"/>
    </source>
</evidence>
<keyword evidence="5" id="KW-0677">Repeat</keyword>
<organism evidence="11 12">
    <name type="scientific">Adhaeribacter rhizoryzae</name>
    <dbReference type="NCBI Taxonomy" id="2607907"/>
    <lineage>
        <taxon>Bacteria</taxon>
        <taxon>Pseudomonadati</taxon>
        <taxon>Bacteroidota</taxon>
        <taxon>Cytophagia</taxon>
        <taxon>Cytophagales</taxon>
        <taxon>Hymenobacteraceae</taxon>
        <taxon>Adhaeribacter</taxon>
    </lineage>
</organism>
<name>A0A5M6DPV1_9BACT</name>
<evidence type="ECO:0000256" key="4">
    <source>
        <dbReference type="ARBA" id="ARBA00022597"/>
    </source>
</evidence>
<keyword evidence="12" id="KW-1185">Reference proteome</keyword>
<dbReference type="InterPro" id="IPR017871">
    <property type="entry name" value="ABC_transporter-like_CS"/>
</dbReference>
<evidence type="ECO:0000256" key="1">
    <source>
        <dbReference type="ARBA" id="ARBA00004202"/>
    </source>
</evidence>
<keyword evidence="7 11" id="KW-0067">ATP-binding</keyword>
<keyword evidence="4" id="KW-0762">Sugar transport</keyword>
<evidence type="ECO:0000256" key="8">
    <source>
        <dbReference type="ARBA" id="ARBA00022967"/>
    </source>
</evidence>
<evidence type="ECO:0000256" key="9">
    <source>
        <dbReference type="ARBA" id="ARBA00023136"/>
    </source>
</evidence>
<keyword evidence="3" id="KW-1003">Cell membrane</keyword>
<dbReference type="SMART" id="SM00382">
    <property type="entry name" value="AAA"/>
    <property type="match status" value="2"/>
</dbReference>
<feature type="domain" description="ABC transporter" evidence="10">
    <location>
        <begin position="258"/>
        <end position="504"/>
    </location>
</feature>
<dbReference type="SUPFAM" id="SSF52540">
    <property type="entry name" value="P-loop containing nucleoside triphosphate hydrolases"/>
    <property type="match status" value="2"/>
</dbReference>
<evidence type="ECO:0000256" key="3">
    <source>
        <dbReference type="ARBA" id="ARBA00022475"/>
    </source>
</evidence>
<sequence length="508" mass="55258">MQQDTAAAGNWLLSLENMAKSFGPVKALRQVNLQVKAGEVHALVGENGAGKSTLMKVLSGAHKPDSGNMYLNGREYKPGSPAQGRLAGIAMIYQELMLAPHLTVEENILLGLEKTKLGFLQNQKQQVHEALAWLGQEDLQPNTPVNQLSIGKQQLVEIARALVTDARVVIMDEPTSSLTAADAQALFGVIRRLKDKGISVIYISHFLEEVFGVCDRYTVLRDGETVATGNLTDISTPGLIRHMIGRSVDELYPAIPHELSETVLQVDNLVTQPYHKTISFALRRGEILGISGLVGAGRSEIIRSIFGLEKVHQGQVKIKNKPELQAIYLNPNQALNADLDLLSENRKEEGLALNLSIATNLTLSALGKYAKNGLLNLKKEQAGAADWMQQLQVKSQSPLAPISSLSGGNQQKVCIARLLHHDSDILFLDEPTRGIDVGSKAEIYRLIQTLAGQGKAIVVVSSYLPELLGICDTLGVMYRGQLSNIKPVKAWTEDDIMHFATSGMETAS</sequence>
<dbReference type="InterPro" id="IPR003439">
    <property type="entry name" value="ABC_transporter-like_ATP-bd"/>
</dbReference>
<dbReference type="GO" id="GO:0005524">
    <property type="term" value="F:ATP binding"/>
    <property type="evidence" value="ECO:0007669"/>
    <property type="project" value="UniProtKB-KW"/>
</dbReference>
<keyword evidence="6" id="KW-0547">Nucleotide-binding</keyword>
<comment type="caution">
    <text evidence="11">The sequence shown here is derived from an EMBL/GenBank/DDBJ whole genome shotgun (WGS) entry which is preliminary data.</text>
</comment>
<dbReference type="CDD" id="cd03216">
    <property type="entry name" value="ABC_Carb_Monos_I"/>
    <property type="match status" value="1"/>
</dbReference>
<dbReference type="GO" id="GO:0016887">
    <property type="term" value="F:ATP hydrolysis activity"/>
    <property type="evidence" value="ECO:0007669"/>
    <property type="project" value="InterPro"/>
</dbReference>
<keyword evidence="2" id="KW-0813">Transport</keyword>
<reference evidence="11 12" key="1">
    <citation type="submission" date="2019-09" db="EMBL/GenBank/DDBJ databases">
        <title>Genome sequence and assembly of Adhaeribacter sp.</title>
        <authorList>
            <person name="Chhetri G."/>
        </authorList>
    </citation>
    <scope>NUCLEOTIDE SEQUENCE [LARGE SCALE GENOMIC DNA]</scope>
    <source>
        <strain evidence="11 12">DK36</strain>
    </source>
</reference>
<dbReference type="CDD" id="cd03215">
    <property type="entry name" value="ABC_Carb_Monos_II"/>
    <property type="match status" value="1"/>
</dbReference>
<dbReference type="GO" id="GO:0005886">
    <property type="term" value="C:plasma membrane"/>
    <property type="evidence" value="ECO:0007669"/>
    <property type="project" value="UniProtKB-SubCell"/>
</dbReference>
<dbReference type="Proteomes" id="UP000323426">
    <property type="component" value="Unassembled WGS sequence"/>
</dbReference>
<dbReference type="AlphaFoldDB" id="A0A5M6DPV1"/>
<dbReference type="PROSITE" id="PS50893">
    <property type="entry name" value="ABC_TRANSPORTER_2"/>
    <property type="match status" value="2"/>
</dbReference>
<evidence type="ECO:0000313" key="12">
    <source>
        <dbReference type="Proteomes" id="UP000323426"/>
    </source>
</evidence>
<dbReference type="PANTHER" id="PTHR43790">
    <property type="entry name" value="CARBOHYDRATE TRANSPORT ATP-BINDING PROTEIN MG119-RELATED"/>
    <property type="match status" value="1"/>
</dbReference>
<comment type="subcellular location">
    <subcellularLocation>
        <location evidence="1">Cell membrane</location>
        <topology evidence="1">Peripheral membrane protein</topology>
    </subcellularLocation>
</comment>
<dbReference type="FunFam" id="3.40.50.300:FF:000127">
    <property type="entry name" value="Ribose import ATP-binding protein RbsA"/>
    <property type="match status" value="1"/>
</dbReference>
<evidence type="ECO:0000256" key="7">
    <source>
        <dbReference type="ARBA" id="ARBA00022840"/>
    </source>
</evidence>
<feature type="domain" description="ABC transporter" evidence="10">
    <location>
        <begin position="13"/>
        <end position="247"/>
    </location>
</feature>
<evidence type="ECO:0000256" key="5">
    <source>
        <dbReference type="ARBA" id="ARBA00022737"/>
    </source>
</evidence>
<dbReference type="RefSeq" id="WP_150086659.1">
    <property type="nucleotide sequence ID" value="NZ_VWSF01000001.1"/>
</dbReference>
<proteinExistence type="predicted"/>
<dbReference type="PROSITE" id="PS00211">
    <property type="entry name" value="ABC_TRANSPORTER_1"/>
    <property type="match status" value="1"/>
</dbReference>
<evidence type="ECO:0000259" key="10">
    <source>
        <dbReference type="PROSITE" id="PS50893"/>
    </source>
</evidence>